<keyword evidence="4" id="KW-1185">Reference proteome</keyword>
<dbReference type="Gene3D" id="2.60.40.1180">
    <property type="entry name" value="Golgi alpha-mannosidase II"/>
    <property type="match status" value="1"/>
</dbReference>
<dbReference type="GO" id="GO:0005975">
    <property type="term" value="P:carbohydrate metabolic process"/>
    <property type="evidence" value="ECO:0007669"/>
    <property type="project" value="InterPro"/>
</dbReference>
<dbReference type="Pfam" id="PF21307">
    <property type="entry name" value="Glyco_hydro_95_C"/>
    <property type="match status" value="1"/>
</dbReference>
<dbReference type="PROSITE" id="PS51257">
    <property type="entry name" value="PROKAR_LIPOPROTEIN"/>
    <property type="match status" value="1"/>
</dbReference>
<dbReference type="AlphaFoldDB" id="A0A941IYJ2"/>
<dbReference type="Proteomes" id="UP000679220">
    <property type="component" value="Unassembled WGS sequence"/>
</dbReference>
<evidence type="ECO:0000259" key="2">
    <source>
        <dbReference type="Pfam" id="PF22124"/>
    </source>
</evidence>
<comment type="caution">
    <text evidence="3">The sequence shown here is derived from an EMBL/GenBank/DDBJ whole genome shotgun (WGS) entry which is preliminary data.</text>
</comment>
<evidence type="ECO:0008006" key="5">
    <source>
        <dbReference type="Google" id="ProtNLM"/>
    </source>
</evidence>
<feature type="domain" description="Alpha fucosidase A-like C-terminal" evidence="1">
    <location>
        <begin position="638"/>
        <end position="733"/>
    </location>
</feature>
<dbReference type="InterPro" id="IPR049053">
    <property type="entry name" value="AFCA-like_C"/>
</dbReference>
<gene>
    <name evidence="3" type="ORF">KDU71_09845</name>
</gene>
<accession>A0A941IYJ2</accession>
<organism evidence="3 4">
    <name type="scientific">Carboxylicivirga sediminis</name>
    <dbReference type="NCBI Taxonomy" id="2006564"/>
    <lineage>
        <taxon>Bacteria</taxon>
        <taxon>Pseudomonadati</taxon>
        <taxon>Bacteroidota</taxon>
        <taxon>Bacteroidia</taxon>
        <taxon>Marinilabiliales</taxon>
        <taxon>Marinilabiliaceae</taxon>
        <taxon>Carboxylicivirga</taxon>
    </lineage>
</organism>
<evidence type="ECO:0000313" key="4">
    <source>
        <dbReference type="Proteomes" id="UP000679220"/>
    </source>
</evidence>
<dbReference type="GO" id="GO:0004560">
    <property type="term" value="F:alpha-L-fucosidase activity"/>
    <property type="evidence" value="ECO:0007669"/>
    <property type="project" value="TreeGrafter"/>
</dbReference>
<proteinExistence type="predicted"/>
<dbReference type="Gene3D" id="1.50.10.10">
    <property type="match status" value="1"/>
</dbReference>
<dbReference type="InterPro" id="IPR013780">
    <property type="entry name" value="Glyco_hydro_b"/>
</dbReference>
<evidence type="ECO:0000259" key="1">
    <source>
        <dbReference type="Pfam" id="PF21307"/>
    </source>
</evidence>
<dbReference type="InterPro" id="IPR012341">
    <property type="entry name" value="6hp_glycosidase-like_sf"/>
</dbReference>
<sequence>MRITLFIIALFTIASCNKGDVKNDNILFSQVLENARINQTEHSNSIQNAVFIGNGDINGMLFSSGNDLVINLSKNDIWDARLDTENDPPLMKIDIASRKYSGGAKEHDTPPSWKNPYPCPRMCGKLIIKNKAPFSSTLDIREAKANINSNEIEVRALAQKNAFLIQSEEEVGLEAVYVDYLPKATLGEDENVCWLTQDLPADKDWKGMSFAVALARGEQKTAVGIVSSFDSPNPKADAIAMAKQVLAEDATELVSEHDKIWAEFWSRSAIQLEDTILTNIWYQNLYFMRCVSKPGVYPIGLYAGAANENALWHGSYTLDYNVEQAFWGPYCCNQGELSEPYDRLILDYLPRAKWFAWETFELDGAFYPINIFGHEPSPDACVSVNKRMMAYIPWSYVLGTSGYVSRNIWLRYKYYPDENYLKNIAYPLLKESSIFYCNVLEQCNKDEVGKAILGPSFSPEHGDFGTYNCAFDIAFITSTFNSTLEAIDLQNTDSALAERIKTNMKLIPELPLSEGKNPVVVDWPGDDPKRSHNIPTTVASVFPAETHSWFSPTLEKEILTSTVNNIKNTGVNSMITMAVAKARLSIDGTWKWLKEELVSRRRSNGMLTIMPGDHPFNSFGIYTEDFSCSGAITELLLQSVDDIIRVFPAWPLEKEGKFKNLRAQGGFLVSSEQKDSQIRSIYVTSTVGGTCRVLNPWNTKDITILSKGEKVSAEVNTNQIISFETQKGESYIIKSIYNEK</sequence>
<dbReference type="SUPFAM" id="SSF48208">
    <property type="entry name" value="Six-hairpin glycosidases"/>
    <property type="match status" value="1"/>
</dbReference>
<dbReference type="PANTHER" id="PTHR31084">
    <property type="entry name" value="ALPHA-L-FUCOSIDASE 2"/>
    <property type="match status" value="1"/>
</dbReference>
<dbReference type="PANTHER" id="PTHR31084:SF0">
    <property type="entry name" value="ALPHA-L-FUCOSIDASE 2"/>
    <property type="match status" value="1"/>
</dbReference>
<dbReference type="RefSeq" id="WP_212190277.1">
    <property type="nucleotide sequence ID" value="NZ_JAGTAR010000013.1"/>
</dbReference>
<name>A0A941IYJ2_9BACT</name>
<feature type="domain" description="Glycosyl hydrolase family 95 catalytic" evidence="2">
    <location>
        <begin position="273"/>
        <end position="636"/>
    </location>
</feature>
<dbReference type="InterPro" id="IPR054363">
    <property type="entry name" value="GH95_cat"/>
</dbReference>
<dbReference type="InterPro" id="IPR008928">
    <property type="entry name" value="6-hairpin_glycosidase_sf"/>
</dbReference>
<evidence type="ECO:0000313" key="3">
    <source>
        <dbReference type="EMBL" id="MBR8535857.1"/>
    </source>
</evidence>
<protein>
    <recommendedName>
        <fullName evidence="5">Glycosyl hydrolase family 95 N-terminal domain-containing protein</fullName>
    </recommendedName>
</protein>
<dbReference type="Pfam" id="PF22124">
    <property type="entry name" value="Glyco_hydro_95_cat"/>
    <property type="match status" value="1"/>
</dbReference>
<reference evidence="3" key="2">
    <citation type="submission" date="2021-04" db="EMBL/GenBank/DDBJ databases">
        <authorList>
            <person name="Zhang T."/>
            <person name="Zhang Y."/>
            <person name="Lu D."/>
            <person name="Zuo D."/>
            <person name="Du Z."/>
        </authorList>
    </citation>
    <scope>NUCLEOTIDE SEQUENCE</scope>
    <source>
        <strain evidence="3">JR1</strain>
    </source>
</reference>
<reference evidence="3" key="1">
    <citation type="journal article" date="2018" name="Int. J. Syst. Evol. Microbiol.">
        <title>Carboxylicivirga sediminis sp. nov., isolated from coastal sediment.</title>
        <authorList>
            <person name="Wang F.Q."/>
            <person name="Ren L.H."/>
            <person name="Zou R.J."/>
            <person name="Sun Y.Z."/>
            <person name="Liu X.J."/>
            <person name="Jiang F."/>
            <person name="Liu L.J."/>
        </authorList>
    </citation>
    <scope>NUCLEOTIDE SEQUENCE</scope>
    <source>
        <strain evidence="3">JR1</strain>
    </source>
</reference>
<dbReference type="EMBL" id="JAGTAR010000013">
    <property type="protein sequence ID" value="MBR8535857.1"/>
    <property type="molecule type" value="Genomic_DNA"/>
</dbReference>